<evidence type="ECO:0000313" key="7">
    <source>
        <dbReference type="Proteomes" id="UP000032233"/>
    </source>
</evidence>
<dbReference type="EMBL" id="AZAC01000011">
    <property type="protein sequence ID" value="KIX14478.1"/>
    <property type="molecule type" value="Genomic_DNA"/>
</dbReference>
<dbReference type="Gene3D" id="3.30.70.20">
    <property type="match status" value="2"/>
</dbReference>
<reference evidence="6 7" key="1">
    <citation type="submission" date="2013-11" db="EMBL/GenBank/DDBJ databases">
        <title>Metagenomic analysis of a methanogenic consortium involved in long chain n-alkane degradation.</title>
        <authorList>
            <person name="Davidova I.A."/>
            <person name="Callaghan A.V."/>
            <person name="Wawrik B."/>
            <person name="Pruitt S."/>
            <person name="Marks C."/>
            <person name="Duncan K.E."/>
            <person name="Suflita J.M."/>
        </authorList>
    </citation>
    <scope>NUCLEOTIDE SEQUENCE [LARGE SCALE GENOMIC DNA]</scope>
    <source>
        <strain evidence="6 7">SPR</strain>
    </source>
</reference>
<proteinExistence type="predicted"/>
<feature type="domain" description="4Fe-4S ferredoxin-type" evidence="5">
    <location>
        <begin position="263"/>
        <end position="293"/>
    </location>
</feature>
<dbReference type="Proteomes" id="UP000032233">
    <property type="component" value="Unassembled WGS sequence"/>
</dbReference>
<evidence type="ECO:0000259" key="5">
    <source>
        <dbReference type="PROSITE" id="PS51379"/>
    </source>
</evidence>
<feature type="domain" description="4Fe-4S ferredoxin-type" evidence="5">
    <location>
        <begin position="50"/>
        <end position="78"/>
    </location>
</feature>
<dbReference type="GO" id="GO:0051539">
    <property type="term" value="F:4 iron, 4 sulfur cluster binding"/>
    <property type="evidence" value="ECO:0007669"/>
    <property type="project" value="UniProtKB-KW"/>
</dbReference>
<dbReference type="STRING" id="1429043.X474_10415"/>
<organism evidence="6 7">
    <name type="scientific">Dethiosulfatarculus sandiegensis</name>
    <dbReference type="NCBI Taxonomy" id="1429043"/>
    <lineage>
        <taxon>Bacteria</taxon>
        <taxon>Pseudomonadati</taxon>
        <taxon>Thermodesulfobacteriota</taxon>
        <taxon>Desulfarculia</taxon>
        <taxon>Desulfarculales</taxon>
        <taxon>Desulfarculaceae</taxon>
        <taxon>Dethiosulfatarculus</taxon>
    </lineage>
</organism>
<keyword evidence="2" id="KW-0479">Metal-binding</keyword>
<keyword evidence="7" id="KW-1185">Reference proteome</keyword>
<dbReference type="InterPro" id="IPR050572">
    <property type="entry name" value="Fe-S_Ferredoxin"/>
</dbReference>
<dbReference type="InParanoid" id="A0A0D2HVR5"/>
<dbReference type="PANTHER" id="PTHR43687:SF1">
    <property type="entry name" value="FERREDOXIN III"/>
    <property type="match status" value="1"/>
</dbReference>
<keyword evidence="1" id="KW-0004">4Fe-4S</keyword>
<dbReference type="InterPro" id="IPR017900">
    <property type="entry name" value="4Fe4S_Fe_S_CS"/>
</dbReference>
<comment type="caution">
    <text evidence="6">The sequence shown here is derived from an EMBL/GenBank/DDBJ whole genome shotgun (WGS) entry which is preliminary data.</text>
</comment>
<keyword evidence="3" id="KW-0408">Iron</keyword>
<feature type="domain" description="4Fe-4S ferredoxin-type" evidence="5">
    <location>
        <begin position="297"/>
        <end position="326"/>
    </location>
</feature>
<evidence type="ECO:0000256" key="2">
    <source>
        <dbReference type="ARBA" id="ARBA00022723"/>
    </source>
</evidence>
<protein>
    <recommendedName>
        <fullName evidence="5">4Fe-4S ferredoxin-type domain-containing protein</fullName>
    </recommendedName>
</protein>
<gene>
    <name evidence="6" type="ORF">X474_10415</name>
</gene>
<evidence type="ECO:0000256" key="1">
    <source>
        <dbReference type="ARBA" id="ARBA00022485"/>
    </source>
</evidence>
<sequence>MNELRADKKPVVLIRRDFHLHRCARLKRNSFSCHICQDICPAKAIEFNETGPVLSTGCLGCGLCISACPNGAFGDPFRIAVTPPRDYYFCSGLWPEGPVGSARLSEPFIPCAGSVTLSTLFQRWFEGTAALRIITGDCASCSFQAGRGLFEKERAIISQMQGCIDGPEFKLEINRATESELAEAKALRAGLMRKRQKDAEFSRRDLVFGFRKVFQAAKGDAAPVLTPPRTMPKCGEALPGRELIRQYIRNNPEKKLPGVKSDYFHKIEVGDQCRLCGVCTRVCPSGALRLQRENDRLSLWKEQALCSGCGLCQQLCPCSALTVTSGLDMCEVAAEPVRAQSLPLITCISCNRQFIDHNAGPVCPACQKNEHLMNDAFRLIWGENTDAS</sequence>
<dbReference type="PANTHER" id="PTHR43687">
    <property type="entry name" value="ADENYLYLSULFATE REDUCTASE, BETA SUBUNIT"/>
    <property type="match status" value="1"/>
</dbReference>
<evidence type="ECO:0000256" key="4">
    <source>
        <dbReference type="ARBA" id="ARBA00023014"/>
    </source>
</evidence>
<dbReference type="Pfam" id="PF12838">
    <property type="entry name" value="Fer4_7"/>
    <property type="match status" value="1"/>
</dbReference>
<dbReference type="InterPro" id="IPR057431">
    <property type="entry name" value="LdpA_Fe-S-bd"/>
</dbReference>
<keyword evidence="4" id="KW-0411">Iron-sulfur</keyword>
<dbReference type="PROSITE" id="PS51379">
    <property type="entry name" value="4FE4S_FER_2"/>
    <property type="match status" value="3"/>
</dbReference>
<accession>A0A0D2HVR5</accession>
<dbReference type="AlphaFoldDB" id="A0A0D2HVR5"/>
<evidence type="ECO:0000313" key="6">
    <source>
        <dbReference type="EMBL" id="KIX14478.1"/>
    </source>
</evidence>
<evidence type="ECO:0000256" key="3">
    <source>
        <dbReference type="ARBA" id="ARBA00023004"/>
    </source>
</evidence>
<dbReference type="SUPFAM" id="SSF54862">
    <property type="entry name" value="4Fe-4S ferredoxins"/>
    <property type="match status" value="2"/>
</dbReference>
<name>A0A0D2HVR5_9BACT</name>
<dbReference type="OrthoDB" id="9808559at2"/>
<dbReference type="GO" id="GO:0046872">
    <property type="term" value="F:metal ion binding"/>
    <property type="evidence" value="ECO:0007669"/>
    <property type="project" value="UniProtKB-KW"/>
</dbReference>
<dbReference type="Pfam" id="PF25160">
    <property type="entry name" value="LdpA_Fe-S-bd"/>
    <property type="match status" value="1"/>
</dbReference>
<dbReference type="PROSITE" id="PS00198">
    <property type="entry name" value="4FE4S_FER_1"/>
    <property type="match status" value="3"/>
</dbReference>
<dbReference type="InterPro" id="IPR017896">
    <property type="entry name" value="4Fe4S_Fe-S-bd"/>
</dbReference>